<evidence type="ECO:0000256" key="5">
    <source>
        <dbReference type="ARBA" id="ARBA00022842"/>
    </source>
</evidence>
<evidence type="ECO:0000313" key="8">
    <source>
        <dbReference type="Proteomes" id="UP001549055"/>
    </source>
</evidence>
<dbReference type="InterPro" id="IPR006357">
    <property type="entry name" value="HAD-SF_hydro_IIA"/>
</dbReference>
<evidence type="ECO:0000256" key="2">
    <source>
        <dbReference type="ARBA" id="ARBA00006696"/>
    </source>
</evidence>
<dbReference type="PANTHER" id="PTHR19288:SF46">
    <property type="entry name" value="HALOACID DEHALOGENASE-LIKE HYDROLASE DOMAIN-CONTAINING PROTEIN 2"/>
    <property type="match status" value="1"/>
</dbReference>
<dbReference type="Pfam" id="PF13344">
    <property type="entry name" value="Hydrolase_6"/>
    <property type="match status" value="1"/>
</dbReference>
<organism evidence="7 8">
    <name type="scientific">Streptococcus gallinaceus</name>
    <dbReference type="NCBI Taxonomy" id="165758"/>
    <lineage>
        <taxon>Bacteria</taxon>
        <taxon>Bacillati</taxon>
        <taxon>Bacillota</taxon>
        <taxon>Bacilli</taxon>
        <taxon>Lactobacillales</taxon>
        <taxon>Streptococcaceae</taxon>
        <taxon>Streptococcus</taxon>
    </lineage>
</organism>
<comment type="caution">
    <text evidence="7">The sequence shown here is derived from an EMBL/GenBank/DDBJ whole genome shotgun (WGS) entry which is preliminary data.</text>
</comment>
<comment type="cofactor">
    <cofactor evidence="1 6">
        <name>Mg(2+)</name>
        <dbReference type="ChEBI" id="CHEBI:18420"/>
    </cofactor>
</comment>
<dbReference type="PANTHER" id="PTHR19288">
    <property type="entry name" value="4-NITROPHENYLPHOSPHATASE-RELATED"/>
    <property type="match status" value="1"/>
</dbReference>
<dbReference type="InterPro" id="IPR036412">
    <property type="entry name" value="HAD-like_sf"/>
</dbReference>
<comment type="function">
    <text evidence="6">Catalyzes the dephosphorylation of 2-6 carbon acid sugars in vitro.</text>
</comment>
<keyword evidence="4 7" id="KW-0378">Hydrolase</keyword>
<evidence type="ECO:0000256" key="4">
    <source>
        <dbReference type="ARBA" id="ARBA00022801"/>
    </source>
</evidence>
<protein>
    <recommendedName>
        <fullName evidence="6">Acid sugar phosphatase</fullName>
        <ecNumber evidence="6">3.1.3.-</ecNumber>
    </recommendedName>
</protein>
<dbReference type="EC" id="3.1.3.-" evidence="6"/>
<accession>A0ABV2JLP5</accession>
<evidence type="ECO:0000256" key="1">
    <source>
        <dbReference type="ARBA" id="ARBA00001946"/>
    </source>
</evidence>
<dbReference type="NCBIfam" id="TIGR01460">
    <property type="entry name" value="HAD-SF-IIA"/>
    <property type="match status" value="1"/>
</dbReference>
<keyword evidence="8" id="KW-1185">Reference proteome</keyword>
<dbReference type="SUPFAM" id="SSF56784">
    <property type="entry name" value="HAD-like"/>
    <property type="match status" value="1"/>
</dbReference>
<comment type="similarity">
    <text evidence="2 6">Belongs to the HAD-like hydrolase superfamily. NagD family.</text>
</comment>
<reference evidence="7 8" key="1">
    <citation type="submission" date="2024-06" db="EMBL/GenBank/DDBJ databases">
        <title>Genomic Encyclopedia of Type Strains, Phase IV (KMG-IV): sequencing the most valuable type-strain genomes for metagenomic binning, comparative biology and taxonomic classification.</title>
        <authorList>
            <person name="Goeker M."/>
        </authorList>
    </citation>
    <scope>NUCLEOTIDE SEQUENCE [LARGE SCALE GENOMIC DNA]</scope>
    <source>
        <strain evidence="7 8">DSM 15349</strain>
    </source>
</reference>
<dbReference type="EMBL" id="JBEPMK010000001">
    <property type="protein sequence ID" value="MET3643803.1"/>
    <property type="molecule type" value="Genomic_DNA"/>
</dbReference>
<keyword evidence="3 6" id="KW-0479">Metal-binding</keyword>
<dbReference type="Proteomes" id="UP001549055">
    <property type="component" value="Unassembled WGS sequence"/>
</dbReference>
<dbReference type="NCBIfam" id="TIGR01457">
    <property type="entry name" value="HAD-SF-IIA-hyp2"/>
    <property type="match status" value="1"/>
</dbReference>
<dbReference type="SFLD" id="SFLDG01139">
    <property type="entry name" value="C2.A:_Pyridoxal_Phosphate_Phos"/>
    <property type="match status" value="1"/>
</dbReference>
<keyword evidence="5 6" id="KW-0460">Magnesium</keyword>
<dbReference type="PIRSF" id="PIRSF000915">
    <property type="entry name" value="PGP-type_phosphatase"/>
    <property type="match status" value="1"/>
</dbReference>
<dbReference type="Pfam" id="PF13242">
    <property type="entry name" value="Hydrolase_like"/>
    <property type="match status" value="1"/>
</dbReference>
<dbReference type="Gene3D" id="3.40.50.1000">
    <property type="entry name" value="HAD superfamily/HAD-like"/>
    <property type="match status" value="2"/>
</dbReference>
<evidence type="ECO:0000313" key="7">
    <source>
        <dbReference type="EMBL" id="MET3643803.1"/>
    </source>
</evidence>
<dbReference type="RefSeq" id="WP_253363138.1">
    <property type="nucleotide sequence ID" value="NZ_JALJXU010000001.1"/>
</dbReference>
<evidence type="ECO:0000256" key="3">
    <source>
        <dbReference type="ARBA" id="ARBA00022723"/>
    </source>
</evidence>
<dbReference type="InterPro" id="IPR023214">
    <property type="entry name" value="HAD_sf"/>
</dbReference>
<dbReference type="InterPro" id="IPR006354">
    <property type="entry name" value="HAD-SF_hydro_IIA_hyp1"/>
</dbReference>
<dbReference type="GO" id="GO:0016787">
    <property type="term" value="F:hydrolase activity"/>
    <property type="evidence" value="ECO:0007669"/>
    <property type="project" value="UniProtKB-KW"/>
</dbReference>
<name>A0ABV2JLP5_9STRE</name>
<sequence length="257" mass="28155">MTYQGYLIDLDGTIYKGTERIPSGERFVARLQEAGLPYLFVTNNTTRSPEQIQEMLASRFDVKTPLDTIYTATHATIDYMNDLGKEKTVYVIGESGLKSAITEAGYVLDTENPAYVVVGLDWQVDYEKFATATLAIEKGATFIGTNPDLNIPTERGLLPGAGSLLALLEAATRVKPVIMGKPEAIIMDKALAHLGTERSQTVMVGDNYLTDIRAGIDNGFPTILVLTGFTKKEEVADLPIAPTHVLDSLDEWTVYEN</sequence>
<gene>
    <name evidence="7" type="ORF">ABID27_000420</name>
</gene>
<evidence type="ECO:0000256" key="6">
    <source>
        <dbReference type="PIRNR" id="PIRNR000915"/>
    </source>
</evidence>
<proteinExistence type="inferred from homology"/>
<dbReference type="CDD" id="cd07530">
    <property type="entry name" value="HAD_Pase_UmpH-like"/>
    <property type="match status" value="1"/>
</dbReference>
<dbReference type="SFLD" id="SFLDS00003">
    <property type="entry name" value="Haloacid_Dehalogenase"/>
    <property type="match status" value="1"/>
</dbReference>